<comment type="catalytic activity">
    <reaction evidence="1">
        <text>GDP-alpha-D-mannose + H2O = alpha-D-mannose 1-phosphate + GMP + 2 H(+)</text>
        <dbReference type="Rhea" id="RHEA:27978"/>
        <dbReference type="ChEBI" id="CHEBI:15377"/>
        <dbReference type="ChEBI" id="CHEBI:15378"/>
        <dbReference type="ChEBI" id="CHEBI:57527"/>
        <dbReference type="ChEBI" id="CHEBI:58115"/>
        <dbReference type="ChEBI" id="CHEBI:58409"/>
    </reaction>
</comment>
<dbReference type="GO" id="GO:0006753">
    <property type="term" value="P:nucleoside phosphate metabolic process"/>
    <property type="evidence" value="ECO:0007669"/>
    <property type="project" value="TreeGrafter"/>
</dbReference>
<dbReference type="GO" id="GO:0005829">
    <property type="term" value="C:cytosol"/>
    <property type="evidence" value="ECO:0007669"/>
    <property type="project" value="TreeGrafter"/>
</dbReference>
<dbReference type="InterPro" id="IPR015797">
    <property type="entry name" value="NUDIX_hydrolase-like_dom_sf"/>
</dbReference>
<evidence type="ECO:0000256" key="6">
    <source>
        <dbReference type="ARBA" id="ARBA00022801"/>
    </source>
</evidence>
<dbReference type="PROSITE" id="PS51462">
    <property type="entry name" value="NUDIX"/>
    <property type="match status" value="1"/>
</dbReference>
<evidence type="ECO:0000256" key="8">
    <source>
        <dbReference type="ARBA" id="ARBA00032272"/>
    </source>
</evidence>
<comment type="subunit">
    <text evidence="4">Homodimer.</text>
</comment>
<evidence type="ECO:0000256" key="3">
    <source>
        <dbReference type="ARBA" id="ARBA00007275"/>
    </source>
</evidence>
<evidence type="ECO:0000256" key="4">
    <source>
        <dbReference type="ARBA" id="ARBA00011738"/>
    </source>
</evidence>
<dbReference type="Proteomes" id="UP000070498">
    <property type="component" value="Unassembled WGS sequence"/>
</dbReference>
<keyword evidence="13" id="KW-1185">Reference proteome</keyword>
<dbReference type="OrthoDB" id="5292471at2"/>
<dbReference type="Pfam" id="PF00293">
    <property type="entry name" value="NUDIX"/>
    <property type="match status" value="1"/>
</dbReference>
<evidence type="ECO:0000256" key="1">
    <source>
        <dbReference type="ARBA" id="ARBA00000847"/>
    </source>
</evidence>
<feature type="binding site" evidence="9">
    <location>
        <position position="116"/>
    </location>
    <ligand>
        <name>Mg(2+)</name>
        <dbReference type="ChEBI" id="CHEBI:18420"/>
        <label>1</label>
    </ligand>
</feature>
<evidence type="ECO:0000256" key="7">
    <source>
        <dbReference type="ARBA" id="ARBA00032162"/>
    </source>
</evidence>
<dbReference type="PANTHER" id="PTHR11839">
    <property type="entry name" value="UDP/ADP-SUGAR PYROPHOSPHATASE"/>
    <property type="match status" value="1"/>
</dbReference>
<evidence type="ECO:0000259" key="11">
    <source>
        <dbReference type="PROSITE" id="PS51462"/>
    </source>
</evidence>
<feature type="domain" description="Nudix hydrolase" evidence="11">
    <location>
        <begin position="60"/>
        <end position="198"/>
    </location>
</feature>
<proteinExistence type="inferred from homology"/>
<dbReference type="Gene3D" id="3.90.79.10">
    <property type="entry name" value="Nucleoside Triphosphate Pyrophosphohydrolase"/>
    <property type="match status" value="1"/>
</dbReference>
<accession>A0A135P4L1</accession>
<evidence type="ECO:0000313" key="13">
    <source>
        <dbReference type="Proteomes" id="UP000070498"/>
    </source>
</evidence>
<keyword evidence="9" id="KW-0479">Metal-binding</keyword>
<evidence type="ECO:0000256" key="9">
    <source>
        <dbReference type="PIRSR" id="PIRSR604385-2"/>
    </source>
</evidence>
<dbReference type="EMBL" id="LNUW01000016">
    <property type="protein sequence ID" value="KXG86353.1"/>
    <property type="molecule type" value="Genomic_DNA"/>
</dbReference>
<sequence length="209" mass="23490">MEFDVDEIATDKLARPRDDDRVKLISKETVWKRFVHLQTLVFDQRMPDGRVIHIDREVHDHGSAAAILLFDPARDAVVLVRQFRPAAFVNGDPSFMLEVPAGLIDDDQPDEAIRREAMEETGYAVKDVQYLFETYASPGTLTEKVGLFYARVNLEEKAGIGGGLDTEGEDIEVLSIPLNTAFNMITTGEITDAKTIILLQWAMLNRARL</sequence>
<dbReference type="GO" id="GO:0046872">
    <property type="term" value="F:metal ion binding"/>
    <property type="evidence" value="ECO:0007669"/>
    <property type="project" value="UniProtKB-KW"/>
</dbReference>
<keyword evidence="6" id="KW-0378">Hydrolase</keyword>
<feature type="binding site" evidence="9">
    <location>
        <position position="169"/>
    </location>
    <ligand>
        <name>Mg(2+)</name>
        <dbReference type="ChEBI" id="CHEBI:18420"/>
        <label>1</label>
    </ligand>
</feature>
<keyword evidence="9" id="KW-0460">Magnesium</keyword>
<feature type="short sequence motif" description="Nudix box" evidence="10">
    <location>
        <begin position="102"/>
        <end position="123"/>
    </location>
</feature>
<organism evidence="12 13">
    <name type="scientific">Agrobacterium bohemicum</name>
    <dbReference type="NCBI Taxonomy" id="2052828"/>
    <lineage>
        <taxon>Bacteria</taxon>
        <taxon>Pseudomonadati</taxon>
        <taxon>Pseudomonadota</taxon>
        <taxon>Alphaproteobacteria</taxon>
        <taxon>Hyphomicrobiales</taxon>
        <taxon>Rhizobiaceae</taxon>
        <taxon>Rhizobium/Agrobacterium group</taxon>
        <taxon>Agrobacterium</taxon>
    </lineage>
</organism>
<dbReference type="GO" id="GO:0019693">
    <property type="term" value="P:ribose phosphate metabolic process"/>
    <property type="evidence" value="ECO:0007669"/>
    <property type="project" value="TreeGrafter"/>
</dbReference>
<comment type="cofactor">
    <cofactor evidence="2 9">
        <name>Mg(2+)</name>
        <dbReference type="ChEBI" id="CHEBI:18420"/>
    </cofactor>
</comment>
<comment type="similarity">
    <text evidence="3">Belongs to the Nudix hydrolase family. NudK subfamily.</text>
</comment>
<dbReference type="SUPFAM" id="SSF55811">
    <property type="entry name" value="Nudix"/>
    <property type="match status" value="1"/>
</dbReference>
<feature type="binding site" evidence="9">
    <location>
        <position position="120"/>
    </location>
    <ligand>
        <name>Mg(2+)</name>
        <dbReference type="ChEBI" id="CHEBI:18420"/>
        <label>1</label>
    </ligand>
</feature>
<evidence type="ECO:0000313" key="12">
    <source>
        <dbReference type="EMBL" id="KXG86353.1"/>
    </source>
</evidence>
<reference evidence="12 13" key="1">
    <citation type="submission" date="2015-11" db="EMBL/GenBank/DDBJ databases">
        <title>Draft genome sequence of Agrobacterium sp. R89-1.</title>
        <authorList>
            <person name="Zahradnik J."/>
            <person name="Kyslikova E."/>
            <person name="Palyzova A."/>
            <person name="Kyslik P."/>
        </authorList>
    </citation>
    <scope>NUCLEOTIDE SEQUENCE [LARGE SCALE GENOMIC DNA]</scope>
    <source>
        <strain evidence="12 13">R89-1</strain>
    </source>
</reference>
<dbReference type="STRING" id="2052828.ATO67_02630"/>
<dbReference type="CDD" id="cd24157">
    <property type="entry name" value="NUDIX_GDPMK"/>
    <property type="match status" value="1"/>
</dbReference>
<comment type="caution">
    <text evidence="12">The sequence shown here is derived from an EMBL/GenBank/DDBJ whole genome shotgun (WGS) entry which is preliminary data.</text>
</comment>
<dbReference type="AlphaFoldDB" id="A0A135P4L1"/>
<feature type="binding site" evidence="9">
    <location>
        <position position="101"/>
    </location>
    <ligand>
        <name>Mg(2+)</name>
        <dbReference type="ChEBI" id="CHEBI:18420"/>
        <label>1</label>
    </ligand>
</feature>
<dbReference type="NCBIfam" id="TIGR00052">
    <property type="entry name" value="nudix-type nucleoside diphosphatase, YffH/AdpP family"/>
    <property type="match status" value="1"/>
</dbReference>
<gene>
    <name evidence="12" type="ORF">ATO67_02630</name>
</gene>
<evidence type="ECO:0000256" key="2">
    <source>
        <dbReference type="ARBA" id="ARBA00001946"/>
    </source>
</evidence>
<protein>
    <recommendedName>
        <fullName evidence="5">GDP-mannose pyrophosphatase</fullName>
    </recommendedName>
    <alternativeName>
        <fullName evidence="7">GDP-mannose hydrolase</fullName>
    </alternativeName>
    <alternativeName>
        <fullName evidence="8">GDPMK</fullName>
    </alternativeName>
</protein>
<dbReference type="PANTHER" id="PTHR11839:SF18">
    <property type="entry name" value="NUDIX HYDROLASE DOMAIN-CONTAINING PROTEIN"/>
    <property type="match status" value="1"/>
</dbReference>
<dbReference type="InterPro" id="IPR004385">
    <property type="entry name" value="NDP_pyrophosphatase"/>
</dbReference>
<evidence type="ECO:0000256" key="10">
    <source>
        <dbReference type="PIRSR" id="PIRSR604385-3"/>
    </source>
</evidence>
<name>A0A135P4L1_9HYPH</name>
<dbReference type="InterPro" id="IPR000086">
    <property type="entry name" value="NUDIX_hydrolase_dom"/>
</dbReference>
<dbReference type="GO" id="GO:0019144">
    <property type="term" value="F:ADP-sugar diphosphatase activity"/>
    <property type="evidence" value="ECO:0007669"/>
    <property type="project" value="TreeGrafter"/>
</dbReference>
<evidence type="ECO:0000256" key="5">
    <source>
        <dbReference type="ARBA" id="ARBA00016377"/>
    </source>
</evidence>